<feature type="transmembrane region" description="Helical" evidence="1">
    <location>
        <begin position="55"/>
        <end position="71"/>
    </location>
</feature>
<dbReference type="AlphaFoldDB" id="A0A9D1K2J8"/>
<comment type="caution">
    <text evidence="2">The sequence shown here is derived from an EMBL/GenBank/DDBJ whole genome shotgun (WGS) entry which is preliminary data.</text>
</comment>
<sequence length="180" mass="19812">MLLKQGEKIAFCGVLCALSAVFVVGAGLFPTMTYALPAIAGVLLVAAVMELGKKWAFFSYVVVGLLSLLLGTDKEAACFFCLFFGYYPTLKSLLDPLRSRMIQWLLKLLVFNAAAVLLYLIAVYFLGLPQESFSVAGIRGEWLLLLAGNAVFILYDRAIGGVAVFYWSRLHPVVARIFRK</sequence>
<protein>
    <submittedName>
        <fullName evidence="2">Uncharacterized protein</fullName>
    </submittedName>
</protein>
<reference evidence="2" key="2">
    <citation type="journal article" date="2021" name="PeerJ">
        <title>Extensive microbial diversity within the chicken gut microbiome revealed by metagenomics and culture.</title>
        <authorList>
            <person name="Gilroy R."/>
            <person name="Ravi A."/>
            <person name="Getino M."/>
            <person name="Pursley I."/>
            <person name="Horton D.L."/>
            <person name="Alikhan N.F."/>
            <person name="Baker D."/>
            <person name="Gharbi K."/>
            <person name="Hall N."/>
            <person name="Watson M."/>
            <person name="Adriaenssens E.M."/>
            <person name="Foster-Nyarko E."/>
            <person name="Jarju S."/>
            <person name="Secka A."/>
            <person name="Antonio M."/>
            <person name="Oren A."/>
            <person name="Chaudhuri R.R."/>
            <person name="La Ragione R."/>
            <person name="Hildebrand F."/>
            <person name="Pallen M.J."/>
        </authorList>
    </citation>
    <scope>NUCLEOTIDE SEQUENCE</scope>
    <source>
        <strain evidence="2">6086</strain>
    </source>
</reference>
<dbReference type="EMBL" id="DVJM01000124">
    <property type="protein sequence ID" value="HIS78952.1"/>
    <property type="molecule type" value="Genomic_DNA"/>
</dbReference>
<keyword evidence="1" id="KW-0812">Transmembrane</keyword>
<keyword evidence="1" id="KW-1133">Transmembrane helix</keyword>
<keyword evidence="1" id="KW-0472">Membrane</keyword>
<dbReference type="Proteomes" id="UP000824141">
    <property type="component" value="Unassembled WGS sequence"/>
</dbReference>
<feature type="transmembrane region" description="Helical" evidence="1">
    <location>
        <begin position="9"/>
        <end position="26"/>
    </location>
</feature>
<accession>A0A9D1K2J8</accession>
<reference evidence="2" key="1">
    <citation type="submission" date="2020-10" db="EMBL/GenBank/DDBJ databases">
        <authorList>
            <person name="Gilroy R."/>
        </authorList>
    </citation>
    <scope>NUCLEOTIDE SEQUENCE</scope>
    <source>
        <strain evidence="2">6086</strain>
    </source>
</reference>
<name>A0A9D1K2J8_9FIRM</name>
<feature type="transmembrane region" description="Helical" evidence="1">
    <location>
        <begin position="106"/>
        <end position="127"/>
    </location>
</feature>
<evidence type="ECO:0000313" key="3">
    <source>
        <dbReference type="Proteomes" id="UP000824141"/>
    </source>
</evidence>
<organism evidence="2 3">
    <name type="scientific">Candidatus Caccousia stercoris</name>
    <dbReference type="NCBI Taxonomy" id="2840723"/>
    <lineage>
        <taxon>Bacteria</taxon>
        <taxon>Bacillati</taxon>
        <taxon>Bacillota</taxon>
        <taxon>Clostridia</taxon>
        <taxon>Eubacteriales</taxon>
        <taxon>Oscillospiraceae</taxon>
        <taxon>Oscillospiraceae incertae sedis</taxon>
        <taxon>Candidatus Caccousia</taxon>
    </lineage>
</organism>
<gene>
    <name evidence="2" type="ORF">IAD03_06240</name>
</gene>
<evidence type="ECO:0000256" key="1">
    <source>
        <dbReference type="SAM" id="Phobius"/>
    </source>
</evidence>
<evidence type="ECO:0000313" key="2">
    <source>
        <dbReference type="EMBL" id="HIS78952.1"/>
    </source>
</evidence>
<feature type="transmembrane region" description="Helical" evidence="1">
    <location>
        <begin position="142"/>
        <end position="167"/>
    </location>
</feature>
<proteinExistence type="predicted"/>